<organism evidence="1 2">
    <name type="scientific">Gigaspora margarita</name>
    <dbReference type="NCBI Taxonomy" id="4874"/>
    <lineage>
        <taxon>Eukaryota</taxon>
        <taxon>Fungi</taxon>
        <taxon>Fungi incertae sedis</taxon>
        <taxon>Mucoromycota</taxon>
        <taxon>Glomeromycotina</taxon>
        <taxon>Glomeromycetes</taxon>
        <taxon>Diversisporales</taxon>
        <taxon>Gigasporaceae</taxon>
        <taxon>Gigaspora</taxon>
    </lineage>
</organism>
<sequence length="159" mass="18570">MSMIYLIISTLHNALLRDYVNENIDICDTNKIDLDTMDDISIFDLKEVLDDDKQIRSLAVTTNLVECIKNIMSESFARYHQIQNFEYEGILKYQEYLKLEYNQIRSDEGLGSLSNEAILDLSGLFISMVFITVQQNTIRKNEVDQYLMIKMIRPLDNLL</sequence>
<proteinExistence type="predicted"/>
<comment type="caution">
    <text evidence="1">The sequence shown here is derived from an EMBL/GenBank/DDBJ whole genome shotgun (WGS) entry which is preliminary data.</text>
</comment>
<dbReference type="EMBL" id="CAJVQB010019091">
    <property type="protein sequence ID" value="CAG8789875.1"/>
    <property type="molecule type" value="Genomic_DNA"/>
</dbReference>
<gene>
    <name evidence="1" type="ORF">GMARGA_LOCUS21074</name>
</gene>
<protein>
    <submittedName>
        <fullName evidence="1">30600_t:CDS:1</fullName>
    </submittedName>
</protein>
<evidence type="ECO:0000313" key="2">
    <source>
        <dbReference type="Proteomes" id="UP000789901"/>
    </source>
</evidence>
<keyword evidence="2" id="KW-1185">Reference proteome</keyword>
<evidence type="ECO:0000313" key="1">
    <source>
        <dbReference type="EMBL" id="CAG8789875.1"/>
    </source>
</evidence>
<name>A0ABN7VP15_GIGMA</name>
<dbReference type="Proteomes" id="UP000789901">
    <property type="component" value="Unassembled WGS sequence"/>
</dbReference>
<reference evidence="1 2" key="1">
    <citation type="submission" date="2021-06" db="EMBL/GenBank/DDBJ databases">
        <authorList>
            <person name="Kallberg Y."/>
            <person name="Tangrot J."/>
            <person name="Rosling A."/>
        </authorList>
    </citation>
    <scope>NUCLEOTIDE SEQUENCE [LARGE SCALE GENOMIC DNA]</scope>
    <source>
        <strain evidence="1 2">120-4 pot B 10/14</strain>
    </source>
</reference>
<accession>A0ABN7VP15</accession>